<accession>A0A1S1QLC1</accession>
<evidence type="ECO:0000313" key="2">
    <source>
        <dbReference type="EMBL" id="OHV35553.1"/>
    </source>
</evidence>
<sequence length="179" mass="18910">MTVLIVVESCFGNTTAVAHAVAAGLTRTVPLETVSVVHPAEAPVALPGDVRLLLVGAPTHAFSLPRPQSRREAGEKGAQDVDLPGVREWIERVTPSKDLHVVTFDTSIKTRFVPGTAAKASSKALKKRGFRHVDRGPGFFVTATEGPLADGERERAEAWGVQLGRDLNGSPGRTGNSTG</sequence>
<dbReference type="EMBL" id="MAXA01000125">
    <property type="protein sequence ID" value="OHV35553.1"/>
    <property type="molecule type" value="Genomic_DNA"/>
</dbReference>
<dbReference type="Proteomes" id="UP000179769">
    <property type="component" value="Unassembled WGS sequence"/>
</dbReference>
<organism evidence="2 3">
    <name type="scientific">Parafrankia soli</name>
    <dbReference type="NCBI Taxonomy" id="2599596"/>
    <lineage>
        <taxon>Bacteria</taxon>
        <taxon>Bacillati</taxon>
        <taxon>Actinomycetota</taxon>
        <taxon>Actinomycetes</taxon>
        <taxon>Frankiales</taxon>
        <taxon>Frankiaceae</taxon>
        <taxon>Parafrankia</taxon>
    </lineage>
</organism>
<comment type="caution">
    <text evidence="2">The sequence shown here is derived from an EMBL/GenBank/DDBJ whole genome shotgun (WGS) entry which is preliminary data.</text>
</comment>
<keyword evidence="3" id="KW-1185">Reference proteome</keyword>
<evidence type="ECO:0000313" key="3">
    <source>
        <dbReference type="Proteomes" id="UP000179769"/>
    </source>
</evidence>
<protein>
    <recommendedName>
        <fullName evidence="4">Flavodoxin-like domain-containing protein</fullName>
    </recommendedName>
</protein>
<dbReference type="InterPro" id="IPR029039">
    <property type="entry name" value="Flavoprotein-like_sf"/>
</dbReference>
<evidence type="ECO:0000256" key="1">
    <source>
        <dbReference type="SAM" id="MobiDB-lite"/>
    </source>
</evidence>
<evidence type="ECO:0008006" key="4">
    <source>
        <dbReference type="Google" id="ProtNLM"/>
    </source>
</evidence>
<dbReference type="RefSeq" id="WP_071062155.1">
    <property type="nucleotide sequence ID" value="NZ_MAXA01000125.1"/>
</dbReference>
<proteinExistence type="predicted"/>
<dbReference type="OrthoDB" id="3253043at2"/>
<name>A0A1S1QLC1_9ACTN</name>
<gene>
    <name evidence="2" type="ORF">BBK14_15130</name>
</gene>
<feature type="region of interest" description="Disordered" evidence="1">
    <location>
        <begin position="160"/>
        <end position="179"/>
    </location>
</feature>
<dbReference type="AlphaFoldDB" id="A0A1S1QLC1"/>
<dbReference type="Gene3D" id="3.40.50.360">
    <property type="match status" value="1"/>
</dbReference>
<dbReference type="SUPFAM" id="SSF52218">
    <property type="entry name" value="Flavoproteins"/>
    <property type="match status" value="1"/>
</dbReference>
<reference evidence="3" key="1">
    <citation type="submission" date="2016-07" db="EMBL/GenBank/DDBJ databases">
        <title>Frankia sp. NRRL B-16219 Genome sequencing.</title>
        <authorList>
            <person name="Ghodhbane-Gtari F."/>
            <person name="Swanson E."/>
            <person name="Gueddou A."/>
            <person name="Louati M."/>
            <person name="Nouioui I."/>
            <person name="Hezbri K."/>
            <person name="Abebe-Akele F."/>
            <person name="Simpson S."/>
            <person name="Morris K."/>
            <person name="Thomas K."/>
            <person name="Gtari M."/>
            <person name="Tisa L.S."/>
        </authorList>
    </citation>
    <scope>NUCLEOTIDE SEQUENCE [LARGE SCALE GENOMIC DNA]</scope>
    <source>
        <strain evidence="3">NRRL B-16219</strain>
    </source>
</reference>